<dbReference type="RefSeq" id="WP_188596508.1">
    <property type="nucleotide sequence ID" value="NZ_BMNL01000003.1"/>
</dbReference>
<gene>
    <name evidence="6" type="ORF">GCM10007981_11710</name>
</gene>
<dbReference type="AlphaFoldDB" id="A0A830GU86"/>
<reference evidence="6" key="2">
    <citation type="submission" date="2020-09" db="EMBL/GenBank/DDBJ databases">
        <authorList>
            <person name="Sun Q."/>
            <person name="Ohkuma M."/>
        </authorList>
    </citation>
    <scope>NUCLEOTIDE SEQUENCE</scope>
    <source>
        <strain evidence="6">JCM 10088</strain>
    </source>
</reference>
<evidence type="ECO:0000313" key="7">
    <source>
        <dbReference type="Proteomes" id="UP000610960"/>
    </source>
</evidence>
<evidence type="ECO:0000256" key="2">
    <source>
        <dbReference type="ARBA" id="ARBA00022857"/>
    </source>
</evidence>
<dbReference type="PROSITE" id="PS00066">
    <property type="entry name" value="HMG_COA_REDUCTASE_1"/>
    <property type="match status" value="1"/>
</dbReference>
<dbReference type="PROSITE" id="PS00318">
    <property type="entry name" value="HMG_COA_REDUCTASE_2"/>
    <property type="match status" value="1"/>
</dbReference>
<comment type="caution">
    <text evidence="6">The sequence shown here is derived from an EMBL/GenBank/DDBJ whole genome shotgun (WGS) entry which is preliminary data.</text>
</comment>
<dbReference type="PROSITE" id="PS50065">
    <property type="entry name" value="HMG_COA_REDUCTASE_4"/>
    <property type="match status" value="1"/>
</dbReference>
<dbReference type="SUPFAM" id="SSF55035">
    <property type="entry name" value="NAD-binding domain of HMG-CoA reductase"/>
    <property type="match status" value="1"/>
</dbReference>
<evidence type="ECO:0000256" key="3">
    <source>
        <dbReference type="ARBA" id="ARBA00023002"/>
    </source>
</evidence>
<proteinExistence type="inferred from homology"/>
<dbReference type="InterPro" id="IPR009023">
    <property type="entry name" value="HMG_CoA_Rdtase_NAD(P)-bd_sf"/>
</dbReference>
<dbReference type="Gene3D" id="1.10.3270.10">
    <property type="entry name" value="HMGR, N-terminal domain"/>
    <property type="match status" value="1"/>
</dbReference>
<dbReference type="InterPro" id="IPR004554">
    <property type="entry name" value="HMG_CoA_Rdtase_eu_arc"/>
</dbReference>
<dbReference type="EMBL" id="BMNL01000003">
    <property type="protein sequence ID" value="GGP21134.1"/>
    <property type="molecule type" value="Genomic_DNA"/>
</dbReference>
<sequence>MKGSINLEEEVLRKLINDEMRLHELDKALGDSNKATRLRRLYLERKLGIDLSSIGSSIIDFNSVIGHNAENTIGAIQVPVGVAGPLLIHGSQINGSVFVPLATTEGALIASVNRGAKVVTENGGASSFVLRNEMTRAPVFKLSNASSALEFIKWVEANVDAIKREAESTSKHVKLLRIDPFMAGNNVWLRFSFFTGDAMGMNMATIATDKAAKFIVSNFSDATLVALSGNMCVDKKASSVDFLLGRGKTVVSEAFIKLDYLKERLGLSPSDVVDVNNRKNLLGSAMSHSYGFNAHFANIVTAIFIATGQDVAQVVESSMGITWAEDRGNGLYFSVTLPSVEVGTVGGGTMLPTQREALRLLGVEGGGSPPGSNSVKFAEIVGAAVLAGELNLVLALARQELAAAHDMLGRAGRG</sequence>
<dbReference type="GO" id="GO:0008299">
    <property type="term" value="P:isoprenoid biosynthetic process"/>
    <property type="evidence" value="ECO:0007669"/>
    <property type="project" value="InterPro"/>
</dbReference>
<dbReference type="GO" id="GO:0004420">
    <property type="term" value="F:hydroxymethylglutaryl-CoA reductase (NADPH) activity"/>
    <property type="evidence" value="ECO:0007669"/>
    <property type="project" value="UniProtKB-EC"/>
</dbReference>
<keyword evidence="7" id="KW-1185">Reference proteome</keyword>
<name>A0A830GU86_9CREN</name>
<dbReference type="Pfam" id="PF00368">
    <property type="entry name" value="HMG-CoA_red"/>
    <property type="match status" value="1"/>
</dbReference>
<dbReference type="PRINTS" id="PR00071">
    <property type="entry name" value="HMGCOARDTASE"/>
</dbReference>
<comment type="catalytic activity">
    <reaction evidence="4 5">
        <text>(R)-mevalonate + 2 NADP(+) + CoA = (3S)-3-hydroxy-3-methylglutaryl-CoA + 2 NADPH + 2 H(+)</text>
        <dbReference type="Rhea" id="RHEA:15989"/>
        <dbReference type="ChEBI" id="CHEBI:15378"/>
        <dbReference type="ChEBI" id="CHEBI:36464"/>
        <dbReference type="ChEBI" id="CHEBI:43074"/>
        <dbReference type="ChEBI" id="CHEBI:57287"/>
        <dbReference type="ChEBI" id="CHEBI:57783"/>
        <dbReference type="ChEBI" id="CHEBI:58349"/>
        <dbReference type="EC" id="1.1.1.34"/>
    </reaction>
</comment>
<dbReference type="UniPathway" id="UPA00058">
    <property type="reaction ID" value="UER00103"/>
</dbReference>
<comment type="similarity">
    <text evidence="1 5">Belongs to the HMG-CoA reductase family.</text>
</comment>
<dbReference type="InterPro" id="IPR023282">
    <property type="entry name" value="HMG_CoA_Rdtase_N"/>
</dbReference>
<dbReference type="NCBIfam" id="TIGR00533">
    <property type="entry name" value="HMG_CoA_R_NADP"/>
    <property type="match status" value="1"/>
</dbReference>
<evidence type="ECO:0000256" key="1">
    <source>
        <dbReference type="ARBA" id="ARBA00007661"/>
    </source>
</evidence>
<dbReference type="Gene3D" id="3.30.70.420">
    <property type="entry name" value="Hydroxymethylglutaryl-CoA reductase, class I/II, NAD/NADP-binding domain"/>
    <property type="match status" value="1"/>
</dbReference>
<keyword evidence="3 5" id="KW-0560">Oxidoreductase</keyword>
<dbReference type="GO" id="GO:0016126">
    <property type="term" value="P:sterol biosynthetic process"/>
    <property type="evidence" value="ECO:0007669"/>
    <property type="project" value="TreeGrafter"/>
</dbReference>
<reference evidence="6" key="1">
    <citation type="journal article" date="2014" name="Int. J. Syst. Evol. Microbiol.">
        <title>Complete genome sequence of Corynebacterium casei LMG S-19264T (=DSM 44701T), isolated from a smear-ripened cheese.</title>
        <authorList>
            <consortium name="US DOE Joint Genome Institute (JGI-PGF)"/>
            <person name="Walter F."/>
            <person name="Albersmeier A."/>
            <person name="Kalinowski J."/>
            <person name="Ruckert C."/>
        </authorList>
    </citation>
    <scope>NUCLEOTIDE SEQUENCE</scope>
    <source>
        <strain evidence="6">JCM 10088</strain>
    </source>
</reference>
<dbReference type="InterPro" id="IPR023074">
    <property type="entry name" value="HMG_CoA_Rdtase_cat_sf"/>
</dbReference>
<dbReference type="CDD" id="cd00643">
    <property type="entry name" value="HMG-CoA_reductase_classI"/>
    <property type="match status" value="1"/>
</dbReference>
<dbReference type="FunFam" id="3.30.70.420:FF:000001">
    <property type="entry name" value="3-hydroxy-3-methylglutaryl coenzyme A reductase"/>
    <property type="match status" value="1"/>
</dbReference>
<organism evidence="6 7">
    <name type="scientific">Thermocladium modestius</name>
    <dbReference type="NCBI Taxonomy" id="62609"/>
    <lineage>
        <taxon>Archaea</taxon>
        <taxon>Thermoproteota</taxon>
        <taxon>Thermoprotei</taxon>
        <taxon>Thermoproteales</taxon>
        <taxon>Thermoproteaceae</taxon>
        <taxon>Thermocladium</taxon>
    </lineage>
</organism>
<accession>A0A830GU86</accession>
<comment type="pathway">
    <text evidence="5">Metabolic intermediate biosynthesis; (R)-mevalonate biosynthesis; (R)-mevalonate from acetyl-CoA: step 3/3.</text>
</comment>
<dbReference type="PANTHER" id="PTHR10572">
    <property type="entry name" value="3-HYDROXY-3-METHYLGLUTARYL-COENZYME A REDUCTASE"/>
    <property type="match status" value="1"/>
</dbReference>
<dbReference type="Gene3D" id="3.90.770.10">
    <property type="entry name" value="3-hydroxy-3-methylglutaryl-coenzyme A Reductase, Chain A, domain 2"/>
    <property type="match status" value="1"/>
</dbReference>
<dbReference type="InterPro" id="IPR023076">
    <property type="entry name" value="HMG_CoA_Rdtase_CS"/>
</dbReference>
<dbReference type="InterPro" id="IPR009029">
    <property type="entry name" value="HMG_CoA_Rdtase_sub-bd_dom_sf"/>
</dbReference>
<dbReference type="EC" id="1.1.1.34" evidence="5"/>
<dbReference type="OrthoDB" id="10981at2157"/>
<dbReference type="PANTHER" id="PTHR10572:SF24">
    <property type="entry name" value="3-HYDROXY-3-METHYLGLUTARYL-COENZYME A REDUCTASE"/>
    <property type="match status" value="1"/>
</dbReference>
<protein>
    <recommendedName>
        <fullName evidence="5">3-hydroxy-3-methylglutaryl coenzyme A reductase</fullName>
        <shortName evidence="5">HMG-CoA reductase</shortName>
        <ecNumber evidence="5">1.1.1.34</ecNumber>
    </recommendedName>
</protein>
<dbReference type="Proteomes" id="UP000610960">
    <property type="component" value="Unassembled WGS sequence"/>
</dbReference>
<dbReference type="SUPFAM" id="SSF56542">
    <property type="entry name" value="Substrate-binding domain of HMG-CoA reductase"/>
    <property type="match status" value="1"/>
</dbReference>
<keyword evidence="2 5" id="KW-0521">NADP</keyword>
<dbReference type="GO" id="GO:0015936">
    <property type="term" value="P:coenzyme A metabolic process"/>
    <property type="evidence" value="ECO:0007669"/>
    <property type="project" value="InterPro"/>
</dbReference>
<evidence type="ECO:0000256" key="4">
    <source>
        <dbReference type="ARBA" id="ARBA00049903"/>
    </source>
</evidence>
<dbReference type="InterPro" id="IPR002202">
    <property type="entry name" value="HMG_CoA_Rdtase"/>
</dbReference>
<evidence type="ECO:0000256" key="5">
    <source>
        <dbReference type="RuleBase" id="RU361219"/>
    </source>
</evidence>
<evidence type="ECO:0000313" key="6">
    <source>
        <dbReference type="EMBL" id="GGP21134.1"/>
    </source>
</evidence>